<name>A0A4P6HHL4_9BACT</name>
<dbReference type="KEGG" id="dcb:C3Y92_01455"/>
<protein>
    <recommendedName>
        <fullName evidence="4">Outer membrane homotrimeric porin</fullName>
    </recommendedName>
</protein>
<dbReference type="EMBL" id="CP026538">
    <property type="protein sequence ID" value="QAZ65976.1"/>
    <property type="molecule type" value="Genomic_DNA"/>
</dbReference>
<dbReference type="AlphaFoldDB" id="A0A4P6HHL4"/>
<keyword evidence="1" id="KW-0732">Signal</keyword>
<sequence length="498" mass="54775">MKRLLLTILAAVLVTTAAVRAEAATEVRMTGDALVYGNFFANRNFTGWNSAKWINEAGTIQRAGTRTEDRFEIWERFRLRSDFIANEAVKFRLGIKVEDVWGHGTLTAANPQVALEVYQAYLSFKWPGTDVAISAGLQPASIPQSSFFAGSIIFDEDVASLIISTPLIEDHLSMILAYVRTIASDRTYAPTTTSIYSNEEGYMLALPITVEGFKATPWALFGVGGKGGHYLTEAGWAEGLISAGLFAVSPVGWKNNFITALWAGTTLEVTALDPLKFYADVIWGQHGMNEYQKNVRNGWFIDAAVEYTGLNMLTPQAFGFWSTGEDSSTRNGSERMPNFFPGSGRGGEHNGGTQSWNAGNSFLFDGGQELVKGSNMGISPVGAWGFGASLNNVSFIEKLTQRLTFAYVHGNNSSKAIRYANEVLGSNPIFVMGRDLTASEWVMGLNFDSKYMLYENLALIMETGWAHPSAFQQSVWGRRLANKAEDAWKVSFGFKYTF</sequence>
<organism evidence="2 3">
    <name type="scientific">Solidesulfovibrio carbinolicus</name>
    <dbReference type="NCBI Taxonomy" id="296842"/>
    <lineage>
        <taxon>Bacteria</taxon>
        <taxon>Pseudomonadati</taxon>
        <taxon>Thermodesulfobacteriota</taxon>
        <taxon>Desulfovibrionia</taxon>
        <taxon>Desulfovibrionales</taxon>
        <taxon>Desulfovibrionaceae</taxon>
        <taxon>Solidesulfovibrio</taxon>
    </lineage>
</organism>
<dbReference type="OrthoDB" id="5464498at2"/>
<gene>
    <name evidence="2" type="ORF">C3Y92_01455</name>
</gene>
<keyword evidence="3" id="KW-1185">Reference proteome</keyword>
<evidence type="ECO:0000313" key="3">
    <source>
        <dbReference type="Proteomes" id="UP000293296"/>
    </source>
</evidence>
<accession>A0A4P6HHL4</accession>
<dbReference type="NCBIfam" id="NF033939">
    <property type="entry name" value="DESULF_POR1"/>
    <property type="match status" value="1"/>
</dbReference>
<evidence type="ECO:0008006" key="4">
    <source>
        <dbReference type="Google" id="ProtNLM"/>
    </source>
</evidence>
<dbReference type="RefSeq" id="WP_129348809.1">
    <property type="nucleotide sequence ID" value="NZ_CP026538.1"/>
</dbReference>
<proteinExistence type="predicted"/>
<dbReference type="InterPro" id="IPR059232">
    <property type="entry name" value="Porin_put"/>
</dbReference>
<feature type="signal peptide" evidence="1">
    <location>
        <begin position="1"/>
        <end position="23"/>
    </location>
</feature>
<evidence type="ECO:0000256" key="1">
    <source>
        <dbReference type="SAM" id="SignalP"/>
    </source>
</evidence>
<dbReference type="Proteomes" id="UP000293296">
    <property type="component" value="Chromosome"/>
</dbReference>
<evidence type="ECO:0000313" key="2">
    <source>
        <dbReference type="EMBL" id="QAZ65976.1"/>
    </source>
</evidence>
<feature type="chain" id="PRO_5020327792" description="Outer membrane homotrimeric porin" evidence="1">
    <location>
        <begin position="24"/>
        <end position="498"/>
    </location>
</feature>
<reference evidence="2 3" key="1">
    <citation type="submission" date="2018-02" db="EMBL/GenBank/DDBJ databases">
        <title>Genome sequence of Desulfovibrio carbinolicus DSM 3852.</title>
        <authorList>
            <person name="Wilbanks E."/>
            <person name="Skennerton C.T."/>
            <person name="Orphan V.J."/>
        </authorList>
    </citation>
    <scope>NUCLEOTIDE SEQUENCE [LARGE SCALE GENOMIC DNA]</scope>
    <source>
        <strain evidence="2 3">DSM 3852</strain>
    </source>
</reference>